<dbReference type="Proteomes" id="UP000254618">
    <property type="component" value="Unassembled WGS sequence"/>
</dbReference>
<evidence type="ECO:0000313" key="3">
    <source>
        <dbReference type="EMBL" id="STZ04139.1"/>
    </source>
</evidence>
<dbReference type="AlphaFoldDB" id="A0A378QTA5"/>
<dbReference type="RefSeq" id="WP_079325844.1">
    <property type="nucleotide sequence ID" value="NZ_MXAP01000074.1"/>
</dbReference>
<proteinExistence type="predicted"/>
<sequence length="136" mass="16041">MNYLIDTHILLWALLDDKKFSKKARDIILANSDRLYFSSVNVWEVAIKYNKNRNNGFDDFIEPDYFYQLLKTARYKELVVNSQHALAVKDLPNIHQDPFDRILITQAKVEKLTLMTADEKIEQYIGHYDDLSILMV</sequence>
<dbReference type="PANTHER" id="PTHR36173">
    <property type="entry name" value="RIBONUCLEASE VAPC16-RELATED"/>
    <property type="match status" value="1"/>
</dbReference>
<dbReference type="InterPro" id="IPR002716">
    <property type="entry name" value="PIN_dom"/>
</dbReference>
<dbReference type="Pfam" id="PF01850">
    <property type="entry name" value="PIN"/>
    <property type="match status" value="1"/>
</dbReference>
<dbReference type="CDD" id="cd09872">
    <property type="entry name" value="PIN_Sll0205-like"/>
    <property type="match status" value="1"/>
</dbReference>
<keyword evidence="4" id="KW-1185">Reference proteome</keyword>
<evidence type="ECO:0000259" key="1">
    <source>
        <dbReference type="Pfam" id="PF01850"/>
    </source>
</evidence>
<dbReference type="InterPro" id="IPR029060">
    <property type="entry name" value="PIN-like_dom_sf"/>
</dbReference>
<evidence type="ECO:0000313" key="5">
    <source>
        <dbReference type="Proteomes" id="UP000254618"/>
    </source>
</evidence>
<reference evidence="2 4" key="1">
    <citation type="submission" date="2017-03" db="EMBL/GenBank/DDBJ databases">
        <title>Draft genome sequence of Moraxella equi CCUG 4950T type strain.</title>
        <authorList>
            <person name="Salva-Serra F."/>
            <person name="Engstrom-Jakobsson H."/>
            <person name="Thorell K."/>
            <person name="Jaen-Luchoro D."/>
            <person name="Gonzales-Siles L."/>
            <person name="Karlsson R."/>
            <person name="Yazdan S."/>
            <person name="Boulund F."/>
            <person name="Johnning A."/>
            <person name="Engstrand L."/>
            <person name="Kristiansson E."/>
            <person name="Moore E."/>
        </authorList>
    </citation>
    <scope>NUCLEOTIDE SEQUENCE [LARGE SCALE GENOMIC DNA]</scope>
    <source>
        <strain evidence="2 4">CCUG 4950</strain>
    </source>
</reference>
<gene>
    <name evidence="2" type="ORF">B5J93_07600</name>
    <name evidence="3" type="ORF">NCTC11012_02406</name>
</gene>
<dbReference type="SUPFAM" id="SSF88723">
    <property type="entry name" value="PIN domain-like"/>
    <property type="match status" value="1"/>
</dbReference>
<name>A0A378QTA5_9GAMM</name>
<dbReference type="Gene3D" id="3.40.50.1010">
    <property type="entry name" value="5'-nuclease"/>
    <property type="match status" value="1"/>
</dbReference>
<dbReference type="InterPro" id="IPR052919">
    <property type="entry name" value="TA_system_RNase"/>
</dbReference>
<organism evidence="3 5">
    <name type="scientific">Moraxella equi</name>
    <dbReference type="NCBI Taxonomy" id="60442"/>
    <lineage>
        <taxon>Bacteria</taxon>
        <taxon>Pseudomonadati</taxon>
        <taxon>Pseudomonadota</taxon>
        <taxon>Gammaproteobacteria</taxon>
        <taxon>Moraxellales</taxon>
        <taxon>Moraxellaceae</taxon>
        <taxon>Moraxella</taxon>
    </lineage>
</organism>
<dbReference type="PANTHER" id="PTHR36173:SF2">
    <property type="entry name" value="RIBONUCLEASE VAPC16"/>
    <property type="match status" value="1"/>
</dbReference>
<dbReference type="Proteomes" id="UP000190777">
    <property type="component" value="Unassembled WGS sequence"/>
</dbReference>
<accession>A0A378QTA5</accession>
<evidence type="ECO:0000313" key="2">
    <source>
        <dbReference type="EMBL" id="OPH37836.1"/>
    </source>
</evidence>
<reference evidence="3 5" key="2">
    <citation type="submission" date="2018-06" db="EMBL/GenBank/DDBJ databases">
        <authorList>
            <consortium name="Pathogen Informatics"/>
            <person name="Doyle S."/>
        </authorList>
    </citation>
    <scope>NUCLEOTIDE SEQUENCE [LARGE SCALE GENOMIC DNA]</scope>
    <source>
        <strain evidence="3 5">NCTC11012</strain>
    </source>
</reference>
<dbReference type="InterPro" id="IPR041705">
    <property type="entry name" value="PIN_Sll0205"/>
</dbReference>
<dbReference type="EMBL" id="UGQF01000001">
    <property type="protein sequence ID" value="STZ04139.1"/>
    <property type="molecule type" value="Genomic_DNA"/>
</dbReference>
<dbReference type="EMBL" id="MXAP01000074">
    <property type="protein sequence ID" value="OPH37836.1"/>
    <property type="molecule type" value="Genomic_DNA"/>
</dbReference>
<evidence type="ECO:0000313" key="4">
    <source>
        <dbReference type="Proteomes" id="UP000190777"/>
    </source>
</evidence>
<protein>
    <submittedName>
        <fullName evidence="3">PIN domain</fullName>
    </submittedName>
</protein>
<feature type="domain" description="PIN" evidence="1">
    <location>
        <begin position="3"/>
        <end position="123"/>
    </location>
</feature>